<dbReference type="SMART" id="SM00317">
    <property type="entry name" value="SET"/>
    <property type="match status" value="1"/>
</dbReference>
<dbReference type="PANTHER" id="PTHR46167:SF1">
    <property type="entry name" value="N-LYSINE METHYLTRANSFERASE KMT5A"/>
    <property type="match status" value="1"/>
</dbReference>
<name>A0ABD3M684_9STRA</name>
<dbReference type="SUPFAM" id="SSF82199">
    <property type="entry name" value="SET domain"/>
    <property type="match status" value="1"/>
</dbReference>
<dbReference type="EMBL" id="JALLBG020000200">
    <property type="protein sequence ID" value="KAL3759560.1"/>
    <property type="molecule type" value="Genomic_DNA"/>
</dbReference>
<dbReference type="InterPro" id="IPR001214">
    <property type="entry name" value="SET_dom"/>
</dbReference>
<dbReference type="PROSITE" id="PS50280">
    <property type="entry name" value="SET"/>
    <property type="match status" value="1"/>
</dbReference>
<organism evidence="3 4">
    <name type="scientific">Discostella pseudostelligera</name>
    <dbReference type="NCBI Taxonomy" id="259834"/>
    <lineage>
        <taxon>Eukaryota</taxon>
        <taxon>Sar</taxon>
        <taxon>Stramenopiles</taxon>
        <taxon>Ochrophyta</taxon>
        <taxon>Bacillariophyta</taxon>
        <taxon>Coscinodiscophyceae</taxon>
        <taxon>Thalassiosirophycidae</taxon>
        <taxon>Stephanodiscales</taxon>
        <taxon>Stephanodiscaceae</taxon>
        <taxon>Discostella</taxon>
    </lineage>
</organism>
<evidence type="ECO:0000313" key="4">
    <source>
        <dbReference type="Proteomes" id="UP001530293"/>
    </source>
</evidence>
<evidence type="ECO:0000256" key="1">
    <source>
        <dbReference type="SAM" id="MobiDB-lite"/>
    </source>
</evidence>
<dbReference type="PANTHER" id="PTHR46167">
    <property type="entry name" value="N-LYSINE METHYLTRANSFERASE KMT5A"/>
    <property type="match status" value="1"/>
</dbReference>
<dbReference type="InterPro" id="IPR046341">
    <property type="entry name" value="SET_dom_sf"/>
</dbReference>
<protein>
    <recommendedName>
        <fullName evidence="2">SET domain-containing protein</fullName>
    </recommendedName>
</protein>
<proteinExistence type="predicted"/>
<comment type="caution">
    <text evidence="3">The sequence shown here is derived from an EMBL/GenBank/DDBJ whole genome shotgun (WGS) entry which is preliminary data.</text>
</comment>
<dbReference type="InterPro" id="IPR051760">
    <property type="entry name" value="KMT5A"/>
</dbReference>
<keyword evidence="4" id="KW-1185">Reference proteome</keyword>
<dbReference type="Pfam" id="PF00856">
    <property type="entry name" value="SET"/>
    <property type="match status" value="1"/>
</dbReference>
<evidence type="ECO:0000313" key="3">
    <source>
        <dbReference type="EMBL" id="KAL3759560.1"/>
    </source>
</evidence>
<sequence>MQEQHITSLVRECAVINRHSKRSGYVSAAAAAAADGNILVVDAEVQHVNDDGDINNLRDEKKHRRGNWGQTRASTDRKCCSYTLIRRMGWIALLVTHQHMMCCTTVASNVRRQNNSFIASSTAAWTRKQYTRVVSAQRRQQKVGRANSSYRPSIMVQSMHLDSSEIRLKGSNSDDAFMTETHLSASSTSTFTTDTTISSNTSSSCSQSSSSTSSLTIADTIIVPMDTPARQSLPSHLSLRPIPGKGLGVISLKSISMGEVVGEYKGEVMAQEVKDRRYLPSCIDQQTDDDRQWIQSRRERGQTISGCYLYGISVPPKRGDTTSTATTIYVDAEDEYESLWTRFLNHAPLPYGNVHPKSIHESYDGKPRVWFVANRNIAVGEEICFDYGDDYWLEGDNVV</sequence>
<dbReference type="Proteomes" id="UP001530293">
    <property type="component" value="Unassembled WGS sequence"/>
</dbReference>
<accession>A0ABD3M684</accession>
<reference evidence="3 4" key="1">
    <citation type="submission" date="2024-10" db="EMBL/GenBank/DDBJ databases">
        <title>Updated reference genomes for cyclostephanoid diatoms.</title>
        <authorList>
            <person name="Roberts W.R."/>
            <person name="Alverson A.J."/>
        </authorList>
    </citation>
    <scope>NUCLEOTIDE SEQUENCE [LARGE SCALE GENOMIC DNA]</scope>
    <source>
        <strain evidence="3 4">AJA232-27</strain>
    </source>
</reference>
<dbReference type="AlphaFoldDB" id="A0ABD3M684"/>
<feature type="domain" description="SET" evidence="2">
    <location>
        <begin position="235"/>
        <end position="388"/>
    </location>
</feature>
<dbReference type="Gene3D" id="2.170.270.10">
    <property type="entry name" value="SET domain"/>
    <property type="match status" value="1"/>
</dbReference>
<feature type="region of interest" description="Disordered" evidence="1">
    <location>
        <begin position="188"/>
        <end position="211"/>
    </location>
</feature>
<gene>
    <name evidence="3" type="ORF">ACHAWU_000859</name>
</gene>
<evidence type="ECO:0000259" key="2">
    <source>
        <dbReference type="PROSITE" id="PS50280"/>
    </source>
</evidence>